<dbReference type="InterPro" id="IPR036259">
    <property type="entry name" value="MFS_trans_sf"/>
</dbReference>
<evidence type="ECO:0000313" key="9">
    <source>
        <dbReference type="EMBL" id="KAJ5603837.1"/>
    </source>
</evidence>
<feature type="transmembrane region" description="Helical" evidence="7">
    <location>
        <begin position="282"/>
        <end position="305"/>
    </location>
</feature>
<gene>
    <name evidence="9" type="ORF">N7537_006793</name>
</gene>
<comment type="caution">
    <text evidence="9">The sequence shown here is derived from an EMBL/GenBank/DDBJ whole genome shotgun (WGS) entry which is preliminary data.</text>
</comment>
<keyword evidence="3" id="KW-0813">Transport</keyword>
<dbReference type="EMBL" id="JAQJAE010000003">
    <property type="protein sequence ID" value="KAJ5603837.1"/>
    <property type="molecule type" value="Genomic_DNA"/>
</dbReference>
<evidence type="ECO:0000313" key="10">
    <source>
        <dbReference type="Proteomes" id="UP001213799"/>
    </source>
</evidence>
<dbReference type="Pfam" id="PF00083">
    <property type="entry name" value="Sugar_tr"/>
    <property type="match status" value="1"/>
</dbReference>
<feature type="transmembrane region" description="Helical" evidence="7">
    <location>
        <begin position="448"/>
        <end position="467"/>
    </location>
</feature>
<sequence>HLKLIPSIKQSVAMAEDETSWYKQPHLIRLNLSLIFLCFYAATVGYDGSMMNSLQAFPSWMTFMNNPSSAWLGLINAIYWIAFLIACPMAAWASNFFGRKRTIYFAYIPLIIGFVLETAAQSSTVFIIGRVFLGIPSAIWVNVVPLIITECAYPSHRSILTSLYFCGFHVGAAISAWCAYGTRSYGTSWTWRTVCMLQLLCPVLALPGIVSCSESPRWLFITGQGEKARQILINTHANGDISSPGTQAEILDIETTLAQEQESPVTAGYRGLISTPGNRRRLLITVTLGIFSQWVGNGVVTYYLSMVLNTIGISSVKEQTLISGCLQIWNIILAVIGANLVDRLGRRVLFLLSFALMFTSYIIITACSGSFANSGTKVVGITVIPFLFLFYAGYDIAITPLLVAYPVEIWPYQWRGRGLSMTWMASTLALIFNTFVNPIALDILGWKYYFVFVAVLILYGITVFFLYPETKGHTLEQMAVVFDRLEVEGASLNEKTVHGTIDGTAKSV</sequence>
<dbReference type="GO" id="GO:0016020">
    <property type="term" value="C:membrane"/>
    <property type="evidence" value="ECO:0007669"/>
    <property type="project" value="UniProtKB-SubCell"/>
</dbReference>
<protein>
    <submittedName>
        <fullName evidence="9">Sugar transporter</fullName>
    </submittedName>
</protein>
<dbReference type="InterPro" id="IPR020846">
    <property type="entry name" value="MFS_dom"/>
</dbReference>
<feature type="transmembrane region" description="Helical" evidence="7">
    <location>
        <begin position="320"/>
        <end position="341"/>
    </location>
</feature>
<dbReference type="PANTHER" id="PTHR48022:SF3">
    <property type="entry name" value="HEXOSE TRANSPORTER PROTEIN (AFU_ORTHOLOGUE AFUA_8G04480)-RELATED"/>
    <property type="match status" value="1"/>
</dbReference>
<feature type="transmembrane region" description="Helical" evidence="7">
    <location>
        <begin position="69"/>
        <end position="92"/>
    </location>
</feature>
<evidence type="ECO:0000256" key="1">
    <source>
        <dbReference type="ARBA" id="ARBA00004141"/>
    </source>
</evidence>
<evidence type="ECO:0000256" key="5">
    <source>
        <dbReference type="ARBA" id="ARBA00022989"/>
    </source>
</evidence>
<dbReference type="SUPFAM" id="SSF103473">
    <property type="entry name" value="MFS general substrate transporter"/>
    <property type="match status" value="1"/>
</dbReference>
<dbReference type="AlphaFoldDB" id="A0AAD6H4I0"/>
<dbReference type="PROSITE" id="PS50850">
    <property type="entry name" value="MFS"/>
    <property type="match status" value="1"/>
</dbReference>
<organism evidence="9 10">
    <name type="scientific">Penicillium hordei</name>
    <dbReference type="NCBI Taxonomy" id="40994"/>
    <lineage>
        <taxon>Eukaryota</taxon>
        <taxon>Fungi</taxon>
        <taxon>Dikarya</taxon>
        <taxon>Ascomycota</taxon>
        <taxon>Pezizomycotina</taxon>
        <taxon>Eurotiomycetes</taxon>
        <taxon>Eurotiomycetidae</taxon>
        <taxon>Eurotiales</taxon>
        <taxon>Aspergillaceae</taxon>
        <taxon>Penicillium</taxon>
    </lineage>
</organism>
<dbReference type="GeneID" id="81588092"/>
<evidence type="ECO:0000256" key="4">
    <source>
        <dbReference type="ARBA" id="ARBA00022692"/>
    </source>
</evidence>
<keyword evidence="5 7" id="KW-1133">Transmembrane helix</keyword>
<dbReference type="InterPro" id="IPR050360">
    <property type="entry name" value="MFS_Sugar_Transporters"/>
</dbReference>
<dbReference type="Proteomes" id="UP001213799">
    <property type="component" value="Unassembled WGS sequence"/>
</dbReference>
<evidence type="ECO:0000256" key="7">
    <source>
        <dbReference type="SAM" id="Phobius"/>
    </source>
</evidence>
<evidence type="ECO:0000256" key="3">
    <source>
        <dbReference type="ARBA" id="ARBA00022448"/>
    </source>
</evidence>
<accession>A0AAD6H4I0</accession>
<evidence type="ECO:0000256" key="2">
    <source>
        <dbReference type="ARBA" id="ARBA00010992"/>
    </source>
</evidence>
<reference evidence="9" key="2">
    <citation type="submission" date="2023-01" db="EMBL/GenBank/DDBJ databases">
        <authorList>
            <person name="Petersen C."/>
        </authorList>
    </citation>
    <scope>NUCLEOTIDE SEQUENCE</scope>
    <source>
        <strain evidence="9">IBT 12815</strain>
    </source>
</reference>
<reference evidence="9" key="1">
    <citation type="journal article" date="2023" name="IMA Fungus">
        <title>Comparative genomic study of the Penicillium genus elucidates a diverse pangenome and 15 lateral gene transfer events.</title>
        <authorList>
            <person name="Petersen C."/>
            <person name="Sorensen T."/>
            <person name="Nielsen M.R."/>
            <person name="Sondergaard T.E."/>
            <person name="Sorensen J.L."/>
            <person name="Fitzpatrick D.A."/>
            <person name="Frisvad J.C."/>
            <person name="Nielsen K.L."/>
        </authorList>
    </citation>
    <scope>NUCLEOTIDE SEQUENCE</scope>
    <source>
        <strain evidence="9">IBT 12815</strain>
    </source>
</reference>
<feature type="transmembrane region" description="Helical" evidence="7">
    <location>
        <begin position="30"/>
        <end position="49"/>
    </location>
</feature>
<keyword evidence="10" id="KW-1185">Reference proteome</keyword>
<dbReference type="InterPro" id="IPR005828">
    <property type="entry name" value="MFS_sugar_transport-like"/>
</dbReference>
<keyword evidence="4 7" id="KW-0812">Transmembrane</keyword>
<dbReference type="FunFam" id="1.20.1250.20:FF:000134">
    <property type="entry name" value="MFS sugar transporter protein"/>
    <property type="match status" value="1"/>
</dbReference>
<dbReference type="RefSeq" id="XP_056753635.1">
    <property type="nucleotide sequence ID" value="XM_056897850.1"/>
</dbReference>
<comment type="subcellular location">
    <subcellularLocation>
        <location evidence="1">Membrane</location>
        <topology evidence="1">Multi-pass membrane protein</topology>
    </subcellularLocation>
</comment>
<feature type="transmembrane region" description="Helical" evidence="7">
    <location>
        <begin position="419"/>
        <end position="436"/>
    </location>
</feature>
<feature type="transmembrane region" description="Helical" evidence="7">
    <location>
        <begin position="127"/>
        <end position="147"/>
    </location>
</feature>
<dbReference type="GO" id="GO:0005351">
    <property type="term" value="F:carbohydrate:proton symporter activity"/>
    <property type="evidence" value="ECO:0007669"/>
    <property type="project" value="TreeGrafter"/>
</dbReference>
<keyword evidence="6 7" id="KW-0472">Membrane</keyword>
<feature type="domain" description="Major facilitator superfamily (MFS) profile" evidence="8">
    <location>
        <begin position="33"/>
        <end position="471"/>
    </location>
</feature>
<comment type="similarity">
    <text evidence="2">Belongs to the major facilitator superfamily. Sugar transporter (TC 2.A.1.1) family.</text>
</comment>
<proteinExistence type="inferred from homology"/>
<feature type="transmembrane region" description="Helical" evidence="7">
    <location>
        <begin position="378"/>
        <end position="407"/>
    </location>
</feature>
<feature type="transmembrane region" description="Helical" evidence="7">
    <location>
        <begin position="104"/>
        <end position="121"/>
    </location>
</feature>
<dbReference type="InterPro" id="IPR005829">
    <property type="entry name" value="Sugar_transporter_CS"/>
</dbReference>
<dbReference type="Gene3D" id="1.20.1250.20">
    <property type="entry name" value="MFS general substrate transporter like domains"/>
    <property type="match status" value="1"/>
</dbReference>
<feature type="non-terminal residue" evidence="9">
    <location>
        <position position="1"/>
    </location>
</feature>
<keyword evidence="9" id="KW-0762">Sugar transport</keyword>
<feature type="transmembrane region" description="Helical" evidence="7">
    <location>
        <begin position="348"/>
        <end position="372"/>
    </location>
</feature>
<evidence type="ECO:0000259" key="8">
    <source>
        <dbReference type="PROSITE" id="PS50850"/>
    </source>
</evidence>
<name>A0AAD6H4I0_9EURO</name>
<evidence type="ECO:0000256" key="6">
    <source>
        <dbReference type="ARBA" id="ARBA00023136"/>
    </source>
</evidence>
<feature type="transmembrane region" description="Helical" evidence="7">
    <location>
        <begin position="159"/>
        <end position="177"/>
    </location>
</feature>
<dbReference type="PROSITE" id="PS00216">
    <property type="entry name" value="SUGAR_TRANSPORT_1"/>
    <property type="match status" value="1"/>
</dbReference>
<dbReference type="PANTHER" id="PTHR48022">
    <property type="entry name" value="PLASTIDIC GLUCOSE TRANSPORTER 4"/>
    <property type="match status" value="1"/>
</dbReference>